<accession>A0A3N2RL15</accession>
<evidence type="ECO:0000313" key="2">
    <source>
        <dbReference type="EMBL" id="ROU08143.1"/>
    </source>
</evidence>
<evidence type="ECO:0000259" key="1">
    <source>
        <dbReference type="Pfam" id="PF18299"/>
    </source>
</evidence>
<proteinExistence type="predicted"/>
<organism evidence="2 3">
    <name type="scientific">Lysobacter enzymogenes</name>
    <dbReference type="NCBI Taxonomy" id="69"/>
    <lineage>
        <taxon>Bacteria</taxon>
        <taxon>Pseudomonadati</taxon>
        <taxon>Pseudomonadota</taxon>
        <taxon>Gammaproteobacteria</taxon>
        <taxon>Lysobacterales</taxon>
        <taxon>Lysobacteraceae</taxon>
        <taxon>Lysobacter</taxon>
    </lineage>
</organism>
<gene>
    <name evidence="2" type="ORF">D9T17_05735</name>
</gene>
<dbReference type="InterPro" id="IPR041261">
    <property type="entry name" value="R2K_2"/>
</dbReference>
<comment type="caution">
    <text evidence="2">The sequence shown here is derived from an EMBL/GenBank/DDBJ whole genome shotgun (WGS) entry which is preliminary data.</text>
</comment>
<protein>
    <submittedName>
        <fullName evidence="2">DUF4343 domain-containing protein</fullName>
    </submittedName>
</protein>
<reference evidence="2 3" key="1">
    <citation type="submission" date="2018-10" db="EMBL/GenBank/DDBJ databases">
        <title>The genome of Lysobacter enzymogenes OH11.</title>
        <authorList>
            <person name="Liu F."/>
            <person name="Zhao Y."/>
            <person name="Qian G."/>
            <person name="Chen Y."/>
            <person name="Xu H."/>
        </authorList>
    </citation>
    <scope>NUCLEOTIDE SEQUENCE [LARGE SCALE GENOMIC DNA]</scope>
    <source>
        <strain evidence="2 3">OH11</strain>
    </source>
</reference>
<dbReference type="AlphaFoldDB" id="A0A3N2RL15"/>
<dbReference type="Pfam" id="PF18299">
    <property type="entry name" value="R2K_2"/>
    <property type="match status" value="1"/>
</dbReference>
<dbReference type="EMBL" id="RCTY01000017">
    <property type="protein sequence ID" value="ROU08143.1"/>
    <property type="molecule type" value="Genomic_DNA"/>
</dbReference>
<name>A0A3N2RL15_LYSEN</name>
<feature type="domain" description="ATP-grasp" evidence="1">
    <location>
        <begin position="111"/>
        <end position="262"/>
    </location>
</feature>
<sequence>MSGEAVDANARGAVTVRLLVPLSGRRMFRIAYLEERHNVLELEERLVADALAPRGVEIRRYTRKHIDRRSLPLDEDCFVMGTAPSVHGAMKQLGIPVPAPRDYPLALQPWLHRRVWRETLGAVEAWVSEGAAGSLFVKPAERLKTFTGRVLSHPGDLYFLGGGSRRQSVWCSTPVGWRSEFRAYVIGADVVALDHYAGDPDVRPCERTIAQAVRVYHDSGEAPAGYGIDFGVLDDGNTALVEANDGYALGAYGIAADRYAELLMARWAQLMATRLPVRN</sequence>
<dbReference type="Proteomes" id="UP000275910">
    <property type="component" value="Unassembled WGS sequence"/>
</dbReference>
<evidence type="ECO:0000313" key="3">
    <source>
        <dbReference type="Proteomes" id="UP000275910"/>
    </source>
</evidence>